<dbReference type="InterPro" id="IPR013783">
    <property type="entry name" value="Ig-like_fold"/>
</dbReference>
<comment type="caution">
    <text evidence="3">The sequence shown here is derived from an EMBL/GenBank/DDBJ whole genome shotgun (WGS) entry which is preliminary data.</text>
</comment>
<feature type="chain" id="PRO_5042183918" description="Glucose/Sorbosone dehydrogenase domain-containing protein" evidence="1">
    <location>
        <begin position="26"/>
        <end position="897"/>
    </location>
</feature>
<proteinExistence type="predicted"/>
<keyword evidence="1" id="KW-0732">Signal</keyword>
<dbReference type="Gene3D" id="2.60.40.10">
    <property type="entry name" value="Immunoglobulins"/>
    <property type="match status" value="1"/>
</dbReference>
<evidence type="ECO:0000313" key="4">
    <source>
        <dbReference type="Proteomes" id="UP001204144"/>
    </source>
</evidence>
<dbReference type="InterPro" id="IPR011042">
    <property type="entry name" value="6-blade_b-propeller_TolB-like"/>
</dbReference>
<evidence type="ECO:0000313" key="3">
    <source>
        <dbReference type="EMBL" id="MCP9766028.1"/>
    </source>
</evidence>
<protein>
    <recommendedName>
        <fullName evidence="2">Glucose/Sorbosone dehydrogenase domain-containing protein</fullName>
    </recommendedName>
</protein>
<dbReference type="NCBIfam" id="NF045639">
    <property type="entry name" value="GCX_COOH"/>
    <property type="match status" value="1"/>
</dbReference>
<dbReference type="Gene3D" id="2.120.10.30">
    <property type="entry name" value="TolB, C-terminal domain"/>
    <property type="match status" value="1"/>
</dbReference>
<keyword evidence="4" id="KW-1185">Reference proteome</keyword>
<name>A0AAE3KVD3_9BACT</name>
<dbReference type="Pfam" id="PF07995">
    <property type="entry name" value="GSDH"/>
    <property type="match status" value="1"/>
</dbReference>
<dbReference type="InterPro" id="IPR011041">
    <property type="entry name" value="Quinoprot_gluc/sorb_DH_b-prop"/>
</dbReference>
<feature type="signal peptide" evidence="1">
    <location>
        <begin position="1"/>
        <end position="25"/>
    </location>
</feature>
<dbReference type="Proteomes" id="UP001204144">
    <property type="component" value="Unassembled WGS sequence"/>
</dbReference>
<organism evidence="3 4">
    <name type="scientific">Lacihabitans soyangensis</name>
    <dbReference type="NCBI Taxonomy" id="869394"/>
    <lineage>
        <taxon>Bacteria</taxon>
        <taxon>Pseudomonadati</taxon>
        <taxon>Bacteroidota</taxon>
        <taxon>Cytophagia</taxon>
        <taxon>Cytophagales</taxon>
        <taxon>Leadbetterellaceae</taxon>
        <taxon>Lacihabitans</taxon>
    </lineage>
</organism>
<dbReference type="EMBL" id="RJUF01000194">
    <property type="protein sequence ID" value="MCP9766028.1"/>
    <property type="molecule type" value="Genomic_DNA"/>
</dbReference>
<gene>
    <name evidence="3" type="ORF">EGI31_24080</name>
</gene>
<dbReference type="InterPro" id="IPR012938">
    <property type="entry name" value="Glc/Sorbosone_DH"/>
</dbReference>
<dbReference type="PANTHER" id="PTHR19328">
    <property type="entry name" value="HEDGEHOG-INTERACTING PROTEIN"/>
    <property type="match status" value="1"/>
</dbReference>
<dbReference type="AlphaFoldDB" id="A0AAE3KVD3"/>
<accession>A0AAE3KVD3</accession>
<sequence>MIKLFNSKLLIFFFIGIVNFNTSNAQDLPVGFVSETIVNHNAGLIGIEFDSLGRAYAYEKSGKLWFIKNDTISSTPFLDISFKTAECCESGLQGFALDPQYLQNGYIYLAYVIKEDSIPGNQLAPAPSVGRISRFTVINPASTNPIVDMNSEFILIGSNFSNGWPITYIGHVGGALASGTDGSLLFSAGDGASFGDDNGSDTTSYFQKSLDIGIITWDQNIGSLRAQELNSLSGKILRIDKNTGLGLPDNPYYDGNNPGSFASKTYARGLRNPWKLLKIPHTGSISQPGKFLIGDVGTNVAEEINILENPGENFGWPYFEGIDFEDINRPPSPPAVWKKPALAMRDAIFGNIHGNKTEVGTISLPGDNLSGNASIVIGDFYHDFASYPEIYHDNLFFGDFVSKNIYRTKFDANYNPEFIYKFGTLNDQIAAIRTSPVNGDLYVCVIDLSNATFGQIIRIKATNSNSNPISKIFLPVNYGTSSYIISPDASLSYDPNPNDSLSYHWELSDGQTSTGLKPFFKVGDANNLNYNFIWLKLKVTDSTGAFSQDSIKIHFNTQKPTVDNILADPNLNEYVDQNASNSAQFTAAVINPTSEPLNYKWEVYDSHNGHRHLVNVSTDAQPNFSLPNITCESGASYWALVRCTITSEKGLSDTKDLLFSKNCWGTNQTLTFAKPLDTTYNVNRIKLTASATSLLPITFFTTSGPGSIYNDSLQFMSKPGIITIRATQHGQENVHNIAPYKEQSLIVRKPRVNQSLSFNLIPSANKPASRLKLNGTTNTTDSVRFLVISGPAHIIGDSLFVDTLGKEITLIVYVAGTDELNFGFTEKKITTCFDEINLTTSTTNIDNPIKSKTFIISNQHLIDNWKYFAGNAIELLPGFKTQLGSVFEAKIAGCDEN</sequence>
<evidence type="ECO:0000259" key="2">
    <source>
        <dbReference type="Pfam" id="PF07995"/>
    </source>
</evidence>
<feature type="domain" description="Glucose/Sorbosone dehydrogenase" evidence="2">
    <location>
        <begin position="53"/>
        <end position="324"/>
    </location>
</feature>
<evidence type="ECO:0000256" key="1">
    <source>
        <dbReference type="SAM" id="SignalP"/>
    </source>
</evidence>
<dbReference type="SUPFAM" id="SSF50952">
    <property type="entry name" value="Soluble quinoprotein glucose dehydrogenase"/>
    <property type="match status" value="1"/>
</dbReference>
<dbReference type="InterPro" id="IPR055015">
    <property type="entry name" value="GCX_COOH"/>
</dbReference>
<reference evidence="3 4" key="1">
    <citation type="submission" date="2018-11" db="EMBL/GenBank/DDBJ databases">
        <title>Novel bacteria species description.</title>
        <authorList>
            <person name="Han J.-H."/>
        </authorList>
    </citation>
    <scope>NUCLEOTIDE SEQUENCE [LARGE SCALE GENOMIC DNA]</scope>
    <source>
        <strain evidence="3 4">KCTC23259</strain>
    </source>
</reference>
<dbReference type="PANTHER" id="PTHR19328:SF13">
    <property type="entry name" value="HIPL1 PROTEIN"/>
    <property type="match status" value="1"/>
</dbReference>